<evidence type="ECO:0000313" key="3">
    <source>
        <dbReference type="EMBL" id="PAA60331.1"/>
    </source>
</evidence>
<proteinExistence type="predicted"/>
<dbReference type="SUPFAM" id="SSF53271">
    <property type="entry name" value="PRTase-like"/>
    <property type="match status" value="1"/>
</dbReference>
<sequence length="288" mass="31698">FNIMAIRYNEPSTLIKMDYNIGINGCKPASALNGPPFQQCILDSKDVSRAACRSDGTGRQRQPSAPSTAAEEAADSDSSGSRVRVLTPSCQLCELHTLLRDRDTSRSDFVFYADRLIRLLVEEALNYLPYQSLSVLTPGGHPYDGLRASRGSCGISVMPSGEAMEKGLRDCCRAIRIGKMLIQGGDCAGGDCADAPEPVYVRLPPRVHQRRVLLMQPVLGDGRVATKALQLLTEDYQVPESNLFLLNLFSTRHGLDSVLSEYPDVRVLTTEVHDLVPYHFCARYFGID</sequence>
<dbReference type="Pfam" id="PF14681">
    <property type="entry name" value="UPRTase"/>
    <property type="match status" value="1"/>
</dbReference>
<dbReference type="STRING" id="282301.A0A267EFN0"/>
<comment type="caution">
    <text evidence="3">The sequence shown here is derived from an EMBL/GenBank/DDBJ whole genome shotgun (WGS) entry which is preliminary data.</text>
</comment>
<dbReference type="AlphaFoldDB" id="A0A267EFN0"/>
<name>A0A267EFN0_9PLAT</name>
<dbReference type="EMBL" id="NIVC01002163">
    <property type="protein sequence ID" value="PAA60331.1"/>
    <property type="molecule type" value="Genomic_DNA"/>
</dbReference>
<gene>
    <name evidence="3" type="ORF">BOX15_Mlig019135g1</name>
</gene>
<dbReference type="Gene3D" id="3.40.50.2020">
    <property type="match status" value="1"/>
</dbReference>
<dbReference type="OrthoDB" id="106623at2759"/>
<feature type="domain" description="Phosphoribosyltransferase" evidence="2">
    <location>
        <begin position="88"/>
        <end position="273"/>
    </location>
</feature>
<evidence type="ECO:0000313" key="4">
    <source>
        <dbReference type="Proteomes" id="UP000215902"/>
    </source>
</evidence>
<evidence type="ECO:0000259" key="2">
    <source>
        <dbReference type="Pfam" id="PF14681"/>
    </source>
</evidence>
<reference evidence="3 4" key="1">
    <citation type="submission" date="2017-06" db="EMBL/GenBank/DDBJ databases">
        <title>A platform for efficient transgenesis in Macrostomum lignano, a flatworm model organism for stem cell research.</title>
        <authorList>
            <person name="Berezikov E."/>
        </authorList>
    </citation>
    <scope>NUCLEOTIDE SEQUENCE [LARGE SCALE GENOMIC DNA]</scope>
    <source>
        <strain evidence="3">DV1</strain>
        <tissue evidence="3">Whole organism</tissue>
    </source>
</reference>
<protein>
    <recommendedName>
        <fullName evidence="2">Phosphoribosyltransferase domain-containing protein</fullName>
    </recommendedName>
</protein>
<organism evidence="3 4">
    <name type="scientific">Macrostomum lignano</name>
    <dbReference type="NCBI Taxonomy" id="282301"/>
    <lineage>
        <taxon>Eukaryota</taxon>
        <taxon>Metazoa</taxon>
        <taxon>Spiralia</taxon>
        <taxon>Lophotrochozoa</taxon>
        <taxon>Platyhelminthes</taxon>
        <taxon>Rhabditophora</taxon>
        <taxon>Macrostomorpha</taxon>
        <taxon>Macrostomida</taxon>
        <taxon>Macrostomidae</taxon>
        <taxon>Macrostomum</taxon>
    </lineage>
</organism>
<feature type="region of interest" description="Disordered" evidence="1">
    <location>
        <begin position="52"/>
        <end position="82"/>
    </location>
</feature>
<dbReference type="InterPro" id="IPR029057">
    <property type="entry name" value="PRTase-like"/>
</dbReference>
<feature type="non-terminal residue" evidence="3">
    <location>
        <position position="1"/>
    </location>
</feature>
<evidence type="ECO:0000256" key="1">
    <source>
        <dbReference type="SAM" id="MobiDB-lite"/>
    </source>
</evidence>
<feature type="compositionally biased region" description="Low complexity" evidence="1">
    <location>
        <begin position="63"/>
        <end position="79"/>
    </location>
</feature>
<accession>A0A267EFN0</accession>
<dbReference type="InterPro" id="IPR000836">
    <property type="entry name" value="PRTase_dom"/>
</dbReference>
<dbReference type="Proteomes" id="UP000215902">
    <property type="component" value="Unassembled WGS sequence"/>
</dbReference>
<keyword evidence="4" id="KW-1185">Reference proteome</keyword>